<evidence type="ECO:0000313" key="3">
    <source>
        <dbReference type="Proteomes" id="UP000054007"/>
    </source>
</evidence>
<evidence type="ECO:0000256" key="1">
    <source>
        <dbReference type="SAM" id="MobiDB-lite"/>
    </source>
</evidence>
<feature type="non-terminal residue" evidence="2">
    <location>
        <position position="709"/>
    </location>
</feature>
<protein>
    <submittedName>
        <fullName evidence="2">Uncharacterized protein</fullName>
    </submittedName>
</protein>
<organism evidence="2 3">
    <name type="scientific">Cylindrobasidium torrendii FP15055 ss-10</name>
    <dbReference type="NCBI Taxonomy" id="1314674"/>
    <lineage>
        <taxon>Eukaryota</taxon>
        <taxon>Fungi</taxon>
        <taxon>Dikarya</taxon>
        <taxon>Basidiomycota</taxon>
        <taxon>Agaricomycotina</taxon>
        <taxon>Agaricomycetes</taxon>
        <taxon>Agaricomycetidae</taxon>
        <taxon>Agaricales</taxon>
        <taxon>Marasmiineae</taxon>
        <taxon>Physalacriaceae</taxon>
        <taxon>Cylindrobasidium</taxon>
    </lineage>
</organism>
<accession>A0A0D7BJ61</accession>
<gene>
    <name evidence="2" type="ORF">CYLTODRAFT_320851</name>
</gene>
<feature type="non-terminal residue" evidence="2">
    <location>
        <position position="1"/>
    </location>
</feature>
<proteinExistence type="predicted"/>
<dbReference type="OrthoDB" id="3061185at2759"/>
<sequence>VKPDMKPDHMPQWDGSDDEAFVDWVWALNAYLVYGPHMSAELGQTMPQLLGKPSSPASRWFNMLPASTRTRITGGFVAFTAHIQRSMLGKEWLKKMRNKKDAQEFRQEGYEDESPRDYILRRASFVRLFSPSDMGGPMEVYDICLLIPNSWGTLINPSRISDLDELISVVNDNASILVWNWQKHERKESNSRFRFRKTKEVSLADGRTDSFRKKPYVKSVHLAQESSGGDRDEQPSSGGESDTDSEDEIEGHQVDLKHWKRECPDRDAYDKKRSRDSKLSATEKMGERAYQAAYMFSVSQSGFDSAFPSASLESKTVLAANSEVDSRDKPSLQTIYKTSLEEVPEEDGEDPGGTCISGALLERAGDEEKDDSEPQSEHQCIPKSTKEAHHVVILKPKQPGLSKGTTLDDSVLSVRGKLGSEHEEEIDLRHDTCADVSLIGEVYLKSMKQPPKVKKGLLLRLLEVTESSKEIEGYVSLAVYTTAVDGTILKTSVNAYVVPDMNVPILLGMDYQNNFEINVRRESGGRPSIQYGSHPWLVRSVPIDRYYLPRLVRRSVEGKAGFVKAKQHQKSKNQRQKTRKRAEKEKQNLRASQDYLIPAHSTRRVQVMGFLPNASDLLVEKNILASNDKVNFIVPNTIFNSSDPYIPVSNPTDIPRYVRRGEFLGSWEYCQEGLDCADSEDKLTQMTSHATALKAVISTQFEARTTPSA</sequence>
<dbReference type="STRING" id="1314674.A0A0D7BJ61"/>
<feature type="region of interest" description="Disordered" evidence="1">
    <location>
        <begin position="562"/>
        <end position="590"/>
    </location>
</feature>
<evidence type="ECO:0000313" key="2">
    <source>
        <dbReference type="EMBL" id="KIY70139.1"/>
    </source>
</evidence>
<feature type="compositionally biased region" description="Basic residues" evidence="1">
    <location>
        <begin position="565"/>
        <end position="581"/>
    </location>
</feature>
<feature type="compositionally biased region" description="Acidic residues" evidence="1">
    <location>
        <begin position="365"/>
        <end position="374"/>
    </location>
</feature>
<reference evidence="2 3" key="1">
    <citation type="journal article" date="2015" name="Fungal Genet. Biol.">
        <title>Evolution of novel wood decay mechanisms in Agaricales revealed by the genome sequences of Fistulina hepatica and Cylindrobasidium torrendii.</title>
        <authorList>
            <person name="Floudas D."/>
            <person name="Held B.W."/>
            <person name="Riley R."/>
            <person name="Nagy L.G."/>
            <person name="Koehler G."/>
            <person name="Ransdell A.S."/>
            <person name="Younus H."/>
            <person name="Chow J."/>
            <person name="Chiniquy J."/>
            <person name="Lipzen A."/>
            <person name="Tritt A."/>
            <person name="Sun H."/>
            <person name="Haridas S."/>
            <person name="LaButti K."/>
            <person name="Ohm R.A."/>
            <person name="Kues U."/>
            <person name="Blanchette R.A."/>
            <person name="Grigoriev I.V."/>
            <person name="Minto R.E."/>
            <person name="Hibbett D.S."/>
        </authorList>
    </citation>
    <scope>NUCLEOTIDE SEQUENCE [LARGE SCALE GENOMIC DNA]</scope>
    <source>
        <strain evidence="2 3">FP15055 ss-10</strain>
    </source>
</reference>
<dbReference type="EMBL" id="KN880473">
    <property type="protein sequence ID" value="KIY70139.1"/>
    <property type="molecule type" value="Genomic_DNA"/>
</dbReference>
<keyword evidence="3" id="KW-1185">Reference proteome</keyword>
<name>A0A0D7BJ61_9AGAR</name>
<dbReference type="Proteomes" id="UP000054007">
    <property type="component" value="Unassembled WGS sequence"/>
</dbReference>
<feature type="region of interest" description="Disordered" evidence="1">
    <location>
        <begin position="220"/>
        <end position="256"/>
    </location>
</feature>
<dbReference type="AlphaFoldDB" id="A0A0D7BJ61"/>
<feature type="region of interest" description="Disordered" evidence="1">
    <location>
        <begin position="364"/>
        <end position="383"/>
    </location>
</feature>